<proteinExistence type="inferred from homology"/>
<dbReference type="Pfam" id="PF01557">
    <property type="entry name" value="FAA_hydrolase"/>
    <property type="match status" value="1"/>
</dbReference>
<dbReference type="Proteomes" id="UP000838763">
    <property type="component" value="Unassembled WGS sequence"/>
</dbReference>
<evidence type="ECO:0000256" key="2">
    <source>
        <dbReference type="ARBA" id="ARBA00022857"/>
    </source>
</evidence>
<keyword evidence="5" id="KW-0460">Magnesium</keyword>
<dbReference type="InterPro" id="IPR005959">
    <property type="entry name" value="Fumarylacetoacetase"/>
</dbReference>
<feature type="binding site" evidence="4">
    <location>
        <position position="258"/>
    </location>
    <ligand>
        <name>substrate</name>
    </ligand>
</feature>
<keyword evidence="3" id="KW-0560">Oxidoreductase</keyword>
<dbReference type="OrthoDB" id="10000533at2759"/>
<dbReference type="GO" id="GO:0046872">
    <property type="term" value="F:metal ion binding"/>
    <property type="evidence" value="ECO:0007669"/>
    <property type="project" value="UniProtKB-KW"/>
</dbReference>
<evidence type="ECO:0000259" key="7">
    <source>
        <dbReference type="Pfam" id="PF05368"/>
    </source>
</evidence>
<evidence type="ECO:0000313" key="9">
    <source>
        <dbReference type="Proteomes" id="UP000838763"/>
    </source>
</evidence>
<evidence type="ECO:0000256" key="5">
    <source>
        <dbReference type="PIRSR" id="PIRSR605959-3"/>
    </source>
</evidence>
<comment type="similarity">
    <text evidence="1">Belongs to the FAH family.</text>
</comment>
<dbReference type="Gene3D" id="3.90.25.10">
    <property type="entry name" value="UDP-galactose 4-epimerase, domain 1"/>
    <property type="match status" value="1"/>
</dbReference>
<dbReference type="AlphaFoldDB" id="A0A9P1M8S0"/>
<comment type="cofactor">
    <cofactor evidence="5">
        <name>Mg(2+)</name>
        <dbReference type="ChEBI" id="CHEBI:18420"/>
    </cofactor>
</comment>
<feature type="domain" description="NmrA-like" evidence="7">
    <location>
        <begin position="274"/>
        <end position="523"/>
    </location>
</feature>
<keyword evidence="5" id="KW-0479">Metal-binding</keyword>
<dbReference type="PANTHER" id="PTHR43069">
    <property type="entry name" value="FUMARYLACETOACETASE"/>
    <property type="match status" value="1"/>
</dbReference>
<dbReference type="InterPro" id="IPR011234">
    <property type="entry name" value="Fumarylacetoacetase-like_C"/>
</dbReference>
<keyword evidence="5" id="KW-0106">Calcium</keyword>
<comment type="cofactor">
    <cofactor evidence="5">
        <name>Ca(2+)</name>
        <dbReference type="ChEBI" id="CHEBI:29108"/>
    </cofactor>
</comment>
<dbReference type="Gene3D" id="3.90.850.10">
    <property type="entry name" value="Fumarylacetoacetase-like, C-terminal domain"/>
    <property type="match status" value="1"/>
</dbReference>
<dbReference type="GO" id="GO:0004334">
    <property type="term" value="F:fumarylacetoacetase activity"/>
    <property type="evidence" value="ECO:0007669"/>
    <property type="project" value="InterPro"/>
</dbReference>
<dbReference type="Gene3D" id="3.40.50.720">
    <property type="entry name" value="NAD(P)-binding Rossmann-like Domain"/>
    <property type="match status" value="1"/>
</dbReference>
<dbReference type="SUPFAM" id="SSF56529">
    <property type="entry name" value="FAH"/>
    <property type="match status" value="1"/>
</dbReference>
<feature type="domain" description="Fumarylacetoacetase-like C-terminal" evidence="6">
    <location>
        <begin position="53"/>
        <end position="272"/>
    </location>
</feature>
<reference evidence="8" key="1">
    <citation type="submission" date="2022-11" db="EMBL/GenBank/DDBJ databases">
        <authorList>
            <person name="Scott C."/>
            <person name="Bruce N."/>
        </authorList>
    </citation>
    <scope>NUCLEOTIDE SEQUENCE</scope>
</reference>
<evidence type="ECO:0000256" key="1">
    <source>
        <dbReference type="ARBA" id="ARBA00010211"/>
    </source>
</evidence>
<organism evidence="8 9">
    <name type="scientific">Parascedosporium putredinis</name>
    <dbReference type="NCBI Taxonomy" id="1442378"/>
    <lineage>
        <taxon>Eukaryota</taxon>
        <taxon>Fungi</taxon>
        <taxon>Dikarya</taxon>
        <taxon>Ascomycota</taxon>
        <taxon>Pezizomycotina</taxon>
        <taxon>Sordariomycetes</taxon>
        <taxon>Hypocreomycetidae</taxon>
        <taxon>Microascales</taxon>
        <taxon>Microascaceae</taxon>
        <taxon>Parascedosporium</taxon>
    </lineage>
</organism>
<dbReference type="InterPro" id="IPR008030">
    <property type="entry name" value="NmrA-like"/>
</dbReference>
<sequence>MGLRPIHSKVRTYLQHVLASDTPYPEALRDNDSLRSEALISLDSGPQNALQPNYKHLPVAYHGRASSVFVSGTPIHRPWGQILVDPTAEPKIPSLLPCRRLDIELEIGAFVCKANEPGQPIPVDEADQTIFGYVLVNDWSARDLQTWEYVPLGPFNAKNFATTISPWVVLPDALAPFATPGIENDTELLPYLRQTEKRNQYDINLRVELSTGEGESRSSTVITETSSKNLLWSFPQMVAHHTISGCPMRPGDLLGSGTISGTDERSRGSLLEQNMAVAGGLGDMGRLITDALRETGKYEVYVMSRRVPESVPTHISPITGESYFPIIQTDYSSEQAVVNLLEQYKTHTVICTFALDFQAASDSQLTLIRAAERASSVKRFIPSEFNVDYDQGDDVLPYPDKRYHVVARRELEKTSLEYTYIYPGMFMDYFGMPNIPTHLRELCLFVDPTNGVALIPGDGETPMAVSYTKDVARYTALALELENWPLTMTTASDTITIKELVSLVEKNLGRPLKVSHQPIATLLEHRDNTMLPRNVPIAEHFPEGVAQLSALLADLGASVALGAYDFSRLPTTLISFNISSQKLLR</sequence>
<evidence type="ECO:0000313" key="8">
    <source>
        <dbReference type="EMBL" id="CAI4213961.1"/>
    </source>
</evidence>
<feature type="binding site" evidence="5">
    <location>
        <position position="158"/>
    </location>
    <ligand>
        <name>Mg(2+)</name>
        <dbReference type="ChEBI" id="CHEBI:18420"/>
    </ligand>
</feature>
<name>A0A9P1M8S0_9PEZI</name>
<feature type="binding site" evidence="4">
    <location>
        <position position="145"/>
    </location>
    <ligand>
        <name>substrate</name>
    </ligand>
</feature>
<protein>
    <recommendedName>
        <fullName evidence="10">Fumarylacetoacetase</fullName>
    </recommendedName>
</protein>
<evidence type="ECO:0000259" key="6">
    <source>
        <dbReference type="Pfam" id="PF01557"/>
    </source>
</evidence>
<accession>A0A9P1M8S0</accession>
<keyword evidence="2" id="KW-0521">NADP</keyword>
<dbReference type="GO" id="GO:0006572">
    <property type="term" value="P:L-tyrosine catabolic process"/>
    <property type="evidence" value="ECO:0007669"/>
    <property type="project" value="TreeGrafter"/>
</dbReference>
<dbReference type="InterPro" id="IPR036291">
    <property type="entry name" value="NAD(P)-bd_dom_sf"/>
</dbReference>
<dbReference type="GO" id="GO:0016491">
    <property type="term" value="F:oxidoreductase activity"/>
    <property type="evidence" value="ECO:0007669"/>
    <property type="project" value="UniProtKB-KW"/>
</dbReference>
<feature type="binding site" evidence="5">
    <location>
        <position position="138"/>
    </location>
    <ligand>
        <name>Mg(2+)</name>
        <dbReference type="ChEBI" id="CHEBI:18420"/>
    </ligand>
</feature>
<feature type="binding site" evidence="5">
    <location>
        <position position="138"/>
    </location>
    <ligand>
        <name>Ca(2+)</name>
        <dbReference type="ChEBI" id="CHEBI:29108"/>
    </ligand>
</feature>
<evidence type="ECO:0000256" key="4">
    <source>
        <dbReference type="PIRSR" id="PIRSR605959-2"/>
    </source>
</evidence>
<feature type="binding site" evidence="5">
    <location>
        <position position="162"/>
    </location>
    <ligand>
        <name>Mg(2+)</name>
        <dbReference type="ChEBI" id="CHEBI:18420"/>
    </ligand>
</feature>
<dbReference type="GO" id="GO:1902000">
    <property type="term" value="P:homogentisate catabolic process"/>
    <property type="evidence" value="ECO:0007669"/>
    <property type="project" value="TreeGrafter"/>
</dbReference>
<feature type="binding site" evidence="5">
    <location>
        <position position="106"/>
    </location>
    <ligand>
        <name>Ca(2+)</name>
        <dbReference type="ChEBI" id="CHEBI:29108"/>
    </ligand>
</feature>
<keyword evidence="9" id="KW-1185">Reference proteome</keyword>
<dbReference type="InterPro" id="IPR036663">
    <property type="entry name" value="Fumarylacetoacetase_C_sf"/>
</dbReference>
<feature type="binding site" evidence="5">
    <location>
        <position position="104"/>
    </location>
    <ligand>
        <name>Ca(2+)</name>
        <dbReference type="ChEBI" id="CHEBI:29108"/>
    </ligand>
</feature>
<evidence type="ECO:0008006" key="10">
    <source>
        <dbReference type="Google" id="ProtNLM"/>
    </source>
</evidence>
<dbReference type="SUPFAM" id="SSF51735">
    <property type="entry name" value="NAD(P)-binding Rossmann-fold domains"/>
    <property type="match status" value="1"/>
</dbReference>
<dbReference type="EMBL" id="CALLCH030000010">
    <property type="protein sequence ID" value="CAI4213961.1"/>
    <property type="molecule type" value="Genomic_DNA"/>
</dbReference>
<gene>
    <name evidence="8" type="ORF">PPNO1_LOCUS3699</name>
</gene>
<dbReference type="Pfam" id="PF05368">
    <property type="entry name" value="NmrA"/>
    <property type="match status" value="1"/>
</dbReference>
<evidence type="ECO:0000256" key="3">
    <source>
        <dbReference type="ARBA" id="ARBA00023002"/>
    </source>
</evidence>
<feature type="binding site" evidence="4">
    <location>
        <position position="149"/>
    </location>
    <ligand>
        <name>substrate</name>
    </ligand>
</feature>
<dbReference type="GO" id="GO:0006559">
    <property type="term" value="P:L-phenylalanine catabolic process"/>
    <property type="evidence" value="ECO:0007669"/>
    <property type="project" value="TreeGrafter"/>
</dbReference>
<comment type="caution">
    <text evidence="8">The sequence shown here is derived from an EMBL/GenBank/DDBJ whole genome shotgun (WGS) entry which is preliminary data.</text>
</comment>
<dbReference type="InterPro" id="IPR045312">
    <property type="entry name" value="PCBER-like"/>
</dbReference>
<dbReference type="CDD" id="cd05259">
    <property type="entry name" value="PCBER_SDR_a"/>
    <property type="match status" value="1"/>
</dbReference>
<dbReference type="PANTHER" id="PTHR43069:SF2">
    <property type="entry name" value="FUMARYLACETOACETASE"/>
    <property type="match status" value="1"/>
</dbReference>